<dbReference type="InterPro" id="IPR026739">
    <property type="entry name" value="AP_beta"/>
</dbReference>
<evidence type="ECO:0000256" key="2">
    <source>
        <dbReference type="ARBA" id="ARBA00006613"/>
    </source>
</evidence>
<dbReference type="GO" id="GO:0012505">
    <property type="term" value="C:endomembrane system"/>
    <property type="evidence" value="ECO:0007669"/>
    <property type="project" value="UniProtKB-SubCell"/>
</dbReference>
<dbReference type="OrthoDB" id="10254310at2759"/>
<evidence type="ECO:0000256" key="6">
    <source>
        <dbReference type="SAM" id="MobiDB-lite"/>
    </source>
</evidence>
<dbReference type="GO" id="GO:0030123">
    <property type="term" value="C:AP-3 adaptor complex"/>
    <property type="evidence" value="ECO:0007669"/>
    <property type="project" value="InterPro"/>
</dbReference>
<keyword evidence="5" id="KW-0472">Membrane</keyword>
<keyword evidence="9" id="KW-1185">Reference proteome</keyword>
<evidence type="ECO:0000313" key="8">
    <source>
        <dbReference type="EMBL" id="KAF2754549.1"/>
    </source>
</evidence>
<comment type="subcellular location">
    <subcellularLocation>
        <location evidence="1">Endomembrane system</location>
    </subcellularLocation>
</comment>
<protein>
    <submittedName>
        <fullName evidence="8">AP-3 complex beta3B subunit</fullName>
    </submittedName>
</protein>
<dbReference type="GO" id="GO:0016192">
    <property type="term" value="P:vesicle-mediated transport"/>
    <property type="evidence" value="ECO:0007669"/>
    <property type="project" value="InterPro"/>
</dbReference>
<dbReference type="InterPro" id="IPR016024">
    <property type="entry name" value="ARM-type_fold"/>
</dbReference>
<gene>
    <name evidence="8" type="ORF">EJ05DRAFT_494470</name>
</gene>
<dbReference type="PIRSF" id="PIRSF037096">
    <property type="entry name" value="AP3_complex_beta"/>
    <property type="match status" value="1"/>
</dbReference>
<keyword evidence="4" id="KW-0653">Protein transport</keyword>
<dbReference type="RefSeq" id="XP_033597000.1">
    <property type="nucleotide sequence ID" value="XM_033746198.1"/>
</dbReference>
<dbReference type="InterPro" id="IPR026740">
    <property type="entry name" value="AP3_beta"/>
</dbReference>
<proteinExistence type="inferred from homology"/>
<dbReference type="PANTHER" id="PTHR11134">
    <property type="entry name" value="ADAPTOR COMPLEX SUBUNIT BETA FAMILY MEMBER"/>
    <property type="match status" value="1"/>
</dbReference>
<dbReference type="InterPro" id="IPR002553">
    <property type="entry name" value="Clathrin/coatomer_adapt-like_N"/>
</dbReference>
<feature type="domain" description="Clathrin/coatomer adaptor adaptin-like N-terminal" evidence="7">
    <location>
        <begin position="39"/>
        <end position="648"/>
    </location>
</feature>
<dbReference type="Gene3D" id="1.25.10.10">
    <property type="entry name" value="Leucine-rich Repeat Variant"/>
    <property type="match status" value="1"/>
</dbReference>
<dbReference type="EMBL" id="ML996580">
    <property type="protein sequence ID" value="KAF2754549.1"/>
    <property type="molecule type" value="Genomic_DNA"/>
</dbReference>
<feature type="region of interest" description="Disordered" evidence="6">
    <location>
        <begin position="256"/>
        <end position="286"/>
    </location>
</feature>
<dbReference type="GeneID" id="54487252"/>
<accession>A0A6A6VXJ5</accession>
<evidence type="ECO:0000256" key="5">
    <source>
        <dbReference type="ARBA" id="ARBA00023136"/>
    </source>
</evidence>
<dbReference type="Proteomes" id="UP000799437">
    <property type="component" value="Unassembled WGS sequence"/>
</dbReference>
<name>A0A6A6VXJ5_9PEZI</name>
<evidence type="ECO:0000256" key="3">
    <source>
        <dbReference type="ARBA" id="ARBA00022448"/>
    </source>
</evidence>
<feature type="compositionally biased region" description="Acidic residues" evidence="6">
    <location>
        <begin position="275"/>
        <end position="285"/>
    </location>
</feature>
<dbReference type="SUPFAM" id="SSF48371">
    <property type="entry name" value="ARM repeat"/>
    <property type="match status" value="1"/>
</dbReference>
<dbReference type="InterPro" id="IPR011989">
    <property type="entry name" value="ARM-like"/>
</dbReference>
<feature type="region of interest" description="Disordered" evidence="6">
    <location>
        <begin position="732"/>
        <end position="815"/>
    </location>
</feature>
<feature type="compositionally biased region" description="Acidic residues" evidence="6">
    <location>
        <begin position="765"/>
        <end position="809"/>
    </location>
</feature>
<organism evidence="8 9">
    <name type="scientific">Pseudovirgaria hyperparasitica</name>
    <dbReference type="NCBI Taxonomy" id="470096"/>
    <lineage>
        <taxon>Eukaryota</taxon>
        <taxon>Fungi</taxon>
        <taxon>Dikarya</taxon>
        <taxon>Ascomycota</taxon>
        <taxon>Pezizomycotina</taxon>
        <taxon>Dothideomycetes</taxon>
        <taxon>Dothideomycetes incertae sedis</taxon>
        <taxon>Acrospermales</taxon>
        <taxon>Acrospermaceae</taxon>
        <taxon>Pseudovirgaria</taxon>
    </lineage>
</organism>
<dbReference type="Pfam" id="PF01602">
    <property type="entry name" value="Adaptin_N"/>
    <property type="match status" value="1"/>
</dbReference>
<dbReference type="GO" id="GO:0006886">
    <property type="term" value="P:intracellular protein transport"/>
    <property type="evidence" value="ECO:0007669"/>
    <property type="project" value="InterPro"/>
</dbReference>
<dbReference type="AlphaFoldDB" id="A0A6A6VXJ5"/>
<sequence length="815" mass="90024">MESLSRVSGMLETARDLTLEAARDASNMRRTTTRTTPAAQLKKLLDSRSEREVLEGLRRVIAMTYRCQHTLPFFSAVVKNIASPNLEIKKLVYIYLLHHAEAEPDTALLSINTIQKSLRDSNPQVRALALRVMSGIKVPVISQIVSLGIKGGVGDMSPYVRKAAALAIPKCYRLDPNTLPQLLEHLSILLGDKQYYVVGAAVAAFLEICPERLELIHGHYRSLIRKLVDMDEWGQLATLQLMLVYARKCFPRRTRRVKKPTAAAPSKGTKGFYDDSSDESPDDDTQYTTEAVLDPDLALLLNAMEPLLSSRNSAVVVAVTRCFLYLGDTTHISTAIGPLIALLRTPTSMQQIALHNIVQICLLHPQLFVPHYRHFFIRATDSPQIWTLKLELLTLIFPCAPARLQSLILAELSHFSRSGSSYDASLVREAVRAIGRCAQSSQDPGTSARCLRLLLAHIGTADAHLVAESLEVIRHLIQRDPDAHRNTVVRLAKHLDVATSPQARASIIWLVGEFAAVNGSLSDSIAPDVLRILVKGFADEQEPAKLQILLLAAKVYLHHLNETQPHKSQVHEKTNLVETTSSTLFASALEGDDAGFRDTADDVASPEVPSTPEHPIILLWQHTLLLIRYDTSYNLRDRARVFRNLLSVPSSTALASLLLLAPKPVPQIPNPSSARKNYTLGSASLAIGDEVGVSGLRGYKDLPEWVKAGDEPGPRLRDAIGASKVEYGEKTLSASEQLDRGAGITEPVATPHKANGVKEKTLDDWLAEDDAGEEESEETETESEETEEESDDDDEEEYEEETDDDDDDEHDRLVK</sequence>
<reference evidence="8" key="1">
    <citation type="journal article" date="2020" name="Stud. Mycol.">
        <title>101 Dothideomycetes genomes: a test case for predicting lifestyles and emergence of pathogens.</title>
        <authorList>
            <person name="Haridas S."/>
            <person name="Albert R."/>
            <person name="Binder M."/>
            <person name="Bloem J."/>
            <person name="Labutti K."/>
            <person name="Salamov A."/>
            <person name="Andreopoulos B."/>
            <person name="Baker S."/>
            <person name="Barry K."/>
            <person name="Bills G."/>
            <person name="Bluhm B."/>
            <person name="Cannon C."/>
            <person name="Castanera R."/>
            <person name="Culley D."/>
            <person name="Daum C."/>
            <person name="Ezra D."/>
            <person name="Gonzalez J."/>
            <person name="Henrissat B."/>
            <person name="Kuo A."/>
            <person name="Liang C."/>
            <person name="Lipzen A."/>
            <person name="Lutzoni F."/>
            <person name="Magnuson J."/>
            <person name="Mondo S."/>
            <person name="Nolan M."/>
            <person name="Ohm R."/>
            <person name="Pangilinan J."/>
            <person name="Park H.-J."/>
            <person name="Ramirez L."/>
            <person name="Alfaro M."/>
            <person name="Sun H."/>
            <person name="Tritt A."/>
            <person name="Yoshinaga Y."/>
            <person name="Zwiers L.-H."/>
            <person name="Turgeon B."/>
            <person name="Goodwin S."/>
            <person name="Spatafora J."/>
            <person name="Crous P."/>
            <person name="Grigoriev I."/>
        </authorList>
    </citation>
    <scope>NUCLEOTIDE SEQUENCE</scope>
    <source>
        <strain evidence="8">CBS 121739</strain>
    </source>
</reference>
<evidence type="ECO:0000256" key="4">
    <source>
        <dbReference type="ARBA" id="ARBA00022927"/>
    </source>
</evidence>
<evidence type="ECO:0000256" key="1">
    <source>
        <dbReference type="ARBA" id="ARBA00004308"/>
    </source>
</evidence>
<comment type="similarity">
    <text evidence="2">Belongs to the adaptor complexes large subunit family.</text>
</comment>
<evidence type="ECO:0000259" key="7">
    <source>
        <dbReference type="Pfam" id="PF01602"/>
    </source>
</evidence>
<keyword evidence="3" id="KW-0813">Transport</keyword>
<evidence type="ECO:0000313" key="9">
    <source>
        <dbReference type="Proteomes" id="UP000799437"/>
    </source>
</evidence>